<proteinExistence type="predicted"/>
<feature type="compositionally biased region" description="Acidic residues" evidence="1">
    <location>
        <begin position="147"/>
        <end position="157"/>
    </location>
</feature>
<feature type="compositionally biased region" description="Basic and acidic residues" evidence="1">
    <location>
        <begin position="123"/>
        <end position="135"/>
    </location>
</feature>
<feature type="region of interest" description="Disordered" evidence="1">
    <location>
        <begin position="98"/>
        <end position="157"/>
    </location>
</feature>
<evidence type="ECO:0000313" key="4">
    <source>
        <dbReference type="Proteomes" id="UP000529417"/>
    </source>
</evidence>
<accession>A0A7Z0HYY7</accession>
<keyword evidence="4" id="KW-1185">Reference proteome</keyword>
<comment type="caution">
    <text evidence="3">The sequence shown here is derived from an EMBL/GenBank/DDBJ whole genome shotgun (WGS) entry which is preliminary data.</text>
</comment>
<feature type="chain" id="PRO_5030548777" evidence="2">
    <location>
        <begin position="25"/>
        <end position="157"/>
    </location>
</feature>
<feature type="signal peptide" evidence="2">
    <location>
        <begin position="1"/>
        <end position="24"/>
    </location>
</feature>
<keyword evidence="2" id="KW-0732">Signal</keyword>
<feature type="compositionally biased region" description="Acidic residues" evidence="1">
    <location>
        <begin position="111"/>
        <end position="122"/>
    </location>
</feature>
<reference evidence="3 4" key="1">
    <citation type="journal article" date="2000" name="Arch. Microbiol.">
        <title>Rhodobaca bogoriensis gen. nov. and sp. nov., an alkaliphilic purple nonsulfur bacterium from African Rift Valley soda lakes.</title>
        <authorList>
            <person name="Milford A.D."/>
            <person name="Achenbach L.A."/>
            <person name="Jung D.O."/>
            <person name="Madigan M.T."/>
        </authorList>
    </citation>
    <scope>NUCLEOTIDE SEQUENCE [LARGE SCALE GENOMIC DNA]</scope>
    <source>
        <strain evidence="3 4">2376</strain>
    </source>
</reference>
<protein>
    <submittedName>
        <fullName evidence="3">Uncharacterized protein</fullName>
    </submittedName>
</protein>
<gene>
    <name evidence="3" type="ORF">HUK65_07590</name>
</gene>
<evidence type="ECO:0000256" key="1">
    <source>
        <dbReference type="SAM" id="MobiDB-lite"/>
    </source>
</evidence>
<dbReference type="EMBL" id="JACBXS010000012">
    <property type="protein sequence ID" value="NYS24855.1"/>
    <property type="molecule type" value="Genomic_DNA"/>
</dbReference>
<sequence length="157" mass="17037">MKTQMTPMMTAISAGLLWAGGAMADTPDSAEMDWFAEPMQACIAAPEGDACEQVRSLVEICAEDPMFEQCGEIFKDARAMFDSPDDLERAQEILASTAERMPEFEAPATDDLPEDALEEARDDAERQLLRTDENLMTHSTPPVATGDDSDANADAAD</sequence>
<evidence type="ECO:0000256" key="2">
    <source>
        <dbReference type="SAM" id="SignalP"/>
    </source>
</evidence>
<dbReference type="Proteomes" id="UP000529417">
    <property type="component" value="Unassembled WGS sequence"/>
</dbReference>
<organism evidence="3 4">
    <name type="scientific">Rhabdonatronobacter sediminivivens</name>
    <dbReference type="NCBI Taxonomy" id="2743469"/>
    <lineage>
        <taxon>Bacteria</taxon>
        <taxon>Pseudomonadati</taxon>
        <taxon>Pseudomonadota</taxon>
        <taxon>Alphaproteobacteria</taxon>
        <taxon>Rhodobacterales</taxon>
        <taxon>Paracoccaceae</taxon>
        <taxon>Rhabdonatronobacter</taxon>
    </lineage>
</organism>
<evidence type="ECO:0000313" key="3">
    <source>
        <dbReference type="EMBL" id="NYS24855.1"/>
    </source>
</evidence>
<dbReference type="AlphaFoldDB" id="A0A7Z0HYY7"/>
<dbReference type="RefSeq" id="WP_179905557.1">
    <property type="nucleotide sequence ID" value="NZ_JACBXS010000012.1"/>
</dbReference>
<name>A0A7Z0HYY7_9RHOB</name>